<dbReference type="KEGG" id="ngr:NAEGRDRAFT_77038"/>
<evidence type="ECO:0000313" key="2">
    <source>
        <dbReference type="EMBL" id="EFC35308.1"/>
    </source>
</evidence>
<reference evidence="2 3" key="1">
    <citation type="journal article" date="2010" name="Cell">
        <title>The genome of Naegleria gruberi illuminates early eukaryotic versatility.</title>
        <authorList>
            <person name="Fritz-Laylin L.K."/>
            <person name="Prochnik S.E."/>
            <person name="Ginger M.L."/>
            <person name="Dacks J.B."/>
            <person name="Carpenter M.L."/>
            <person name="Field M.C."/>
            <person name="Kuo A."/>
            <person name="Paredez A."/>
            <person name="Chapman J."/>
            <person name="Pham J."/>
            <person name="Shu S."/>
            <person name="Neupane R."/>
            <person name="Cipriano M."/>
            <person name="Mancuso J."/>
            <person name="Tu H."/>
            <person name="Salamov A."/>
            <person name="Lindquist E."/>
            <person name="Shapiro H."/>
            <person name="Lucas S."/>
            <person name="Grigoriev I.V."/>
            <person name="Cande W.Z."/>
            <person name="Fulton C."/>
            <person name="Rokhsar D.S."/>
            <person name="Dawson S.C."/>
        </authorList>
    </citation>
    <scope>NUCLEOTIDE SEQUENCE [LARGE SCALE GENOMIC DNA]</scope>
    <source>
        <strain evidence="2 3">NEG-M</strain>
    </source>
</reference>
<dbReference type="GeneID" id="8860192"/>
<protein>
    <submittedName>
        <fullName evidence="2">Predicted protein</fullName>
    </submittedName>
</protein>
<dbReference type="Proteomes" id="UP000006671">
    <property type="component" value="Unassembled WGS sequence"/>
</dbReference>
<dbReference type="VEuPathDB" id="AmoebaDB:NAEGRDRAFT_77038"/>
<sequence length="103" mass="11922">MRRSTESQKEIEEKMENFSSVIPDQSDVGYLDTFIKNNSKKRSIEDLDGSKLVEMNRKLLKLSKDLKTENEELKESKKALEKENLKQKNLLLALRAMMDASSL</sequence>
<dbReference type="AlphaFoldDB" id="D2W6J4"/>
<name>D2W6J4_NAEGR</name>
<feature type="coiled-coil region" evidence="1">
    <location>
        <begin position="52"/>
        <end position="90"/>
    </location>
</feature>
<keyword evidence="1" id="KW-0175">Coiled coil</keyword>
<evidence type="ECO:0000256" key="1">
    <source>
        <dbReference type="SAM" id="Coils"/>
    </source>
</evidence>
<proteinExistence type="predicted"/>
<organism evidence="3">
    <name type="scientific">Naegleria gruberi</name>
    <name type="common">Amoeba</name>
    <dbReference type="NCBI Taxonomy" id="5762"/>
    <lineage>
        <taxon>Eukaryota</taxon>
        <taxon>Discoba</taxon>
        <taxon>Heterolobosea</taxon>
        <taxon>Tetramitia</taxon>
        <taxon>Eutetramitia</taxon>
        <taxon>Vahlkampfiidae</taxon>
        <taxon>Naegleria</taxon>
    </lineage>
</organism>
<gene>
    <name evidence="2" type="ORF">NAEGRDRAFT_77038</name>
</gene>
<dbReference type="InParanoid" id="D2W6J4"/>
<evidence type="ECO:0000313" key="3">
    <source>
        <dbReference type="Proteomes" id="UP000006671"/>
    </source>
</evidence>
<dbReference type="EMBL" id="GG739382">
    <property type="protein sequence ID" value="EFC35308.1"/>
    <property type="molecule type" value="Genomic_DNA"/>
</dbReference>
<accession>D2W6J4</accession>
<keyword evidence="3" id="KW-1185">Reference proteome</keyword>
<dbReference type="RefSeq" id="XP_002668052.1">
    <property type="nucleotide sequence ID" value="XM_002668006.1"/>
</dbReference>